<dbReference type="InterPro" id="IPR016071">
    <property type="entry name" value="Staphylococal_nuclease_OB-fold"/>
</dbReference>
<proteinExistence type="predicted"/>
<accession>A0AAE3NN61</accession>
<dbReference type="Proteomes" id="UP001220964">
    <property type="component" value="Unassembled WGS sequence"/>
</dbReference>
<dbReference type="SMART" id="SM00318">
    <property type="entry name" value="SNc"/>
    <property type="match status" value="1"/>
</dbReference>
<comment type="caution">
    <text evidence="2">The sequence shown here is derived from an EMBL/GenBank/DDBJ whole genome shotgun (WGS) entry which is preliminary data.</text>
</comment>
<evidence type="ECO:0000313" key="2">
    <source>
        <dbReference type="EMBL" id="MDF0600403.1"/>
    </source>
</evidence>
<name>A0AAE3NN61_9RHOB</name>
<organism evidence="2 3">
    <name type="scientific">Psychromarinibacter sediminicola</name>
    <dbReference type="NCBI Taxonomy" id="3033385"/>
    <lineage>
        <taxon>Bacteria</taxon>
        <taxon>Pseudomonadati</taxon>
        <taxon>Pseudomonadota</taxon>
        <taxon>Alphaproteobacteria</taxon>
        <taxon>Rhodobacterales</taxon>
        <taxon>Paracoccaceae</taxon>
        <taxon>Psychromarinibacter</taxon>
    </lineage>
</organism>
<dbReference type="EMBL" id="JARGYC010000012">
    <property type="protein sequence ID" value="MDF0600403.1"/>
    <property type="molecule type" value="Genomic_DNA"/>
</dbReference>
<reference evidence="2" key="1">
    <citation type="submission" date="2023-03" db="EMBL/GenBank/DDBJ databases">
        <title>Multiphase analysis and comparison of six strains from genera Psychromarinibacter, Lutimaribacter, and Maritimibacter, including a novel species: Psychromarinibacter sediminicola sp. nov.</title>
        <authorList>
            <person name="Wang Y.-H."/>
            <person name="Ye M.-Q."/>
            <person name="Du Z.-J."/>
        </authorList>
    </citation>
    <scope>NUCLEOTIDE SEQUENCE</scope>
    <source>
        <strain evidence="2">C21-152</strain>
    </source>
</reference>
<dbReference type="AlphaFoldDB" id="A0AAE3NN61"/>
<dbReference type="RefSeq" id="WP_275566547.1">
    <property type="nucleotide sequence ID" value="NZ_JARGYC010000012.1"/>
</dbReference>
<evidence type="ECO:0000313" key="3">
    <source>
        <dbReference type="Proteomes" id="UP001220964"/>
    </source>
</evidence>
<dbReference type="PROSITE" id="PS50830">
    <property type="entry name" value="TNASE_3"/>
    <property type="match status" value="1"/>
</dbReference>
<feature type="domain" description="TNase-like" evidence="1">
    <location>
        <begin position="3"/>
        <end position="156"/>
    </location>
</feature>
<dbReference type="Pfam" id="PF00565">
    <property type="entry name" value="SNase"/>
    <property type="match status" value="1"/>
</dbReference>
<dbReference type="Gene3D" id="2.40.50.90">
    <property type="match status" value="1"/>
</dbReference>
<dbReference type="SUPFAM" id="SSF50199">
    <property type="entry name" value="Staphylococcal nuclease"/>
    <property type="match status" value="1"/>
</dbReference>
<protein>
    <submittedName>
        <fullName evidence="2">Thermonuclease family protein</fullName>
    </submittedName>
</protein>
<dbReference type="InterPro" id="IPR035437">
    <property type="entry name" value="SNase_OB-fold_sf"/>
</dbReference>
<sequence>MGFSLDGVIEKVTDGDTLRITAEDRLFKIRVLGLDTEESNQNQHKPVTAWGKAASDYTKSLLPVDTPVTIEFPGDEPAIVDDEINVTYLDNYQRPLGFVHLSNPVDGITDFTELMIRKGYSPYFVKYGRAVFAGHDARYAAAERAAQIDNIGVWNQLDANGAATPEAAPRNYPRLMVWWELRARVIDVFRAARAEAPDRPLFNTRIDYARLLQKAAAEETATVFMELKEGRTVGGLHYLIDSGSLAQPFQLFLPNEDRPEIAALKSLLANRYIADGEDFPRRNYAYVTGPTKMYNGRPEMVVESIDQVSDTPPDA</sequence>
<evidence type="ECO:0000259" key="1">
    <source>
        <dbReference type="PROSITE" id="PS50830"/>
    </source>
</evidence>
<keyword evidence="3" id="KW-1185">Reference proteome</keyword>
<gene>
    <name evidence="2" type="ORF">P1J78_06650</name>
</gene>